<dbReference type="SUPFAM" id="SSF47598">
    <property type="entry name" value="Ribbon-helix-helix"/>
    <property type="match status" value="1"/>
</dbReference>
<name>A0A1G1VLM2_9BACT</name>
<dbReference type="Gene3D" id="1.10.1220.10">
    <property type="entry name" value="Met repressor-like"/>
    <property type="match status" value="1"/>
</dbReference>
<evidence type="ECO:0000313" key="2">
    <source>
        <dbReference type="Proteomes" id="UP000179069"/>
    </source>
</evidence>
<dbReference type="EMBL" id="MHCI01000018">
    <property type="protein sequence ID" value="OGY16286.1"/>
    <property type="molecule type" value="Genomic_DNA"/>
</dbReference>
<dbReference type="AlphaFoldDB" id="A0A1G1VLM2"/>
<accession>A0A1G1VLM2</accession>
<reference evidence="1 2" key="1">
    <citation type="journal article" date="2016" name="Nat. Commun.">
        <title>Thousands of microbial genomes shed light on interconnected biogeochemical processes in an aquifer system.</title>
        <authorList>
            <person name="Anantharaman K."/>
            <person name="Brown C.T."/>
            <person name="Hug L.A."/>
            <person name="Sharon I."/>
            <person name="Castelle C.J."/>
            <person name="Probst A.J."/>
            <person name="Thomas B.C."/>
            <person name="Singh A."/>
            <person name="Wilkins M.J."/>
            <person name="Karaoz U."/>
            <person name="Brodie E.L."/>
            <person name="Williams K.H."/>
            <person name="Hubbard S.S."/>
            <person name="Banfield J.F."/>
        </authorList>
    </citation>
    <scope>NUCLEOTIDE SEQUENCE [LARGE SCALE GENOMIC DNA]</scope>
</reference>
<comment type="caution">
    <text evidence="1">The sequence shown here is derived from an EMBL/GenBank/DDBJ whole genome shotgun (WGS) entry which is preliminary data.</text>
</comment>
<dbReference type="GO" id="GO:0006355">
    <property type="term" value="P:regulation of DNA-templated transcription"/>
    <property type="evidence" value="ECO:0007669"/>
    <property type="project" value="InterPro"/>
</dbReference>
<gene>
    <name evidence="1" type="ORF">A2785_01705</name>
</gene>
<organism evidence="1 2">
    <name type="scientific">Candidatus Chisholmbacteria bacterium RIFCSPHIGHO2_01_FULL_49_18</name>
    <dbReference type="NCBI Taxonomy" id="1797590"/>
    <lineage>
        <taxon>Bacteria</taxon>
        <taxon>Candidatus Chisholmiibacteriota</taxon>
    </lineage>
</organism>
<dbReference type="InterPro" id="IPR013321">
    <property type="entry name" value="Arc_rbn_hlx_hlx"/>
</dbReference>
<proteinExistence type="predicted"/>
<dbReference type="InterPro" id="IPR010985">
    <property type="entry name" value="Ribbon_hlx_hlx"/>
</dbReference>
<protein>
    <submittedName>
        <fullName evidence="1">Uncharacterized protein</fullName>
    </submittedName>
</protein>
<dbReference type="Proteomes" id="UP000179069">
    <property type="component" value="Unassembled WGS sequence"/>
</dbReference>
<sequence>MRTINISVTDDQRKLVDRLVTKLGFANRSEFFRTLLRRITTNPELVEEPKLSTKALRRYEKMIRDIDSGKVKTFKADSVEDLMEHLMKGVKQ</sequence>
<evidence type="ECO:0000313" key="1">
    <source>
        <dbReference type="EMBL" id="OGY16286.1"/>
    </source>
</evidence>
<dbReference type="CDD" id="cd22231">
    <property type="entry name" value="RHH_NikR_HicB-like"/>
    <property type="match status" value="1"/>
</dbReference>